<evidence type="ECO:0000313" key="2">
    <source>
        <dbReference type="Proteomes" id="UP000730482"/>
    </source>
</evidence>
<proteinExistence type="predicted"/>
<accession>A0ABS5KGJ6</accession>
<protein>
    <submittedName>
        <fullName evidence="1">Uncharacterized protein</fullName>
    </submittedName>
</protein>
<sequence>MFDIGEFFSEGLALGLDLADAALHDSQELRVDLFGEFDAADKLLLTLFRIDDLRSEGAGAVVGLGGGPSGSADTSIGDEFGAGCAEHPGAEEVVDGWGELVLADGQRAGVALRRRPAFGDAGVVDDAVFELAAHTASTLHAEDV</sequence>
<comment type="caution">
    <text evidence="1">The sequence shown here is derived from an EMBL/GenBank/DDBJ whole genome shotgun (WGS) entry which is preliminary data.</text>
</comment>
<name>A0ABS5KGJ6_9ACTN</name>
<evidence type="ECO:0000313" key="1">
    <source>
        <dbReference type="EMBL" id="MBS2545412.1"/>
    </source>
</evidence>
<organism evidence="1 2">
    <name type="scientific">Catenulispora pinistramenti</name>
    <dbReference type="NCBI Taxonomy" id="2705254"/>
    <lineage>
        <taxon>Bacteria</taxon>
        <taxon>Bacillati</taxon>
        <taxon>Actinomycetota</taxon>
        <taxon>Actinomycetes</taxon>
        <taxon>Catenulisporales</taxon>
        <taxon>Catenulisporaceae</taxon>
        <taxon>Catenulispora</taxon>
    </lineage>
</organism>
<keyword evidence="2" id="KW-1185">Reference proteome</keyword>
<dbReference type="RefSeq" id="WP_212007075.1">
    <property type="nucleotide sequence ID" value="NZ_JAAFYZ010000002.1"/>
</dbReference>
<dbReference type="Proteomes" id="UP000730482">
    <property type="component" value="Unassembled WGS sequence"/>
</dbReference>
<gene>
    <name evidence="1" type="ORF">KGQ19_00875</name>
</gene>
<reference evidence="1 2" key="1">
    <citation type="submission" date="2020-02" db="EMBL/GenBank/DDBJ databases">
        <title>Acidophilic actinobacteria isolated from forest soil.</title>
        <authorList>
            <person name="Golinska P."/>
        </authorList>
    </citation>
    <scope>NUCLEOTIDE SEQUENCE [LARGE SCALE GENOMIC DNA]</scope>
    <source>
        <strain evidence="1 2">NL8</strain>
    </source>
</reference>
<dbReference type="EMBL" id="JAAFYZ010000002">
    <property type="protein sequence ID" value="MBS2545412.1"/>
    <property type="molecule type" value="Genomic_DNA"/>
</dbReference>